<keyword evidence="2" id="KW-1185">Reference proteome</keyword>
<accession>A0ABR7QCJ2</accession>
<proteinExistence type="predicted"/>
<dbReference type="EMBL" id="JACGWS010000009">
    <property type="protein sequence ID" value="MBC8756064.1"/>
    <property type="molecule type" value="Genomic_DNA"/>
</dbReference>
<protein>
    <submittedName>
        <fullName evidence="1">Uncharacterized protein</fullName>
    </submittedName>
</protein>
<comment type="caution">
    <text evidence="1">The sequence shown here is derived from an EMBL/GenBank/DDBJ whole genome shotgun (WGS) entry which is preliminary data.</text>
</comment>
<dbReference type="RefSeq" id="WP_187563103.1">
    <property type="nucleotide sequence ID" value="NZ_JACGWS010000009.1"/>
</dbReference>
<reference evidence="1 2" key="1">
    <citation type="submission" date="2020-07" db="EMBL/GenBank/DDBJ databases">
        <title>Description of Kordia aestuariivivens sp. nov., isolated from a tidal flat.</title>
        <authorList>
            <person name="Park S."/>
            <person name="Yoon J.-H."/>
        </authorList>
    </citation>
    <scope>NUCLEOTIDE SEQUENCE [LARGE SCALE GENOMIC DNA]</scope>
    <source>
        <strain evidence="1 2">YSTF-M3</strain>
    </source>
</reference>
<gene>
    <name evidence="1" type="ORF">H2O64_15410</name>
</gene>
<evidence type="ECO:0000313" key="2">
    <source>
        <dbReference type="Proteomes" id="UP000619238"/>
    </source>
</evidence>
<sequence>MKSKIYSRIIDFSSENQSIKSKERINVINNLFNNKKIFLCSYGGIIDKKKIDLLGFKNIIINTNEIVVSINFNNNKLQSLIDLLISLENEIYVFKHDTSFSLEDVLKSKKKLMIRHLFSNNLIFHRWKKFSGTLFFYNDHLGYILIYSEKPLLME</sequence>
<evidence type="ECO:0000313" key="1">
    <source>
        <dbReference type="EMBL" id="MBC8756064.1"/>
    </source>
</evidence>
<name>A0ABR7QCJ2_9FLAO</name>
<organism evidence="1 2">
    <name type="scientific">Kordia aestuariivivens</name>
    <dbReference type="NCBI Taxonomy" id="2759037"/>
    <lineage>
        <taxon>Bacteria</taxon>
        <taxon>Pseudomonadati</taxon>
        <taxon>Bacteroidota</taxon>
        <taxon>Flavobacteriia</taxon>
        <taxon>Flavobacteriales</taxon>
        <taxon>Flavobacteriaceae</taxon>
        <taxon>Kordia</taxon>
    </lineage>
</organism>
<dbReference type="Proteomes" id="UP000619238">
    <property type="component" value="Unassembled WGS sequence"/>
</dbReference>